<comment type="caution">
    <text evidence="2">The sequence shown here is derived from an EMBL/GenBank/DDBJ whole genome shotgun (WGS) entry which is preliminary data.</text>
</comment>
<dbReference type="Proteomes" id="UP000176938">
    <property type="component" value="Unassembled WGS sequence"/>
</dbReference>
<evidence type="ECO:0000256" key="1">
    <source>
        <dbReference type="SAM" id="Phobius"/>
    </source>
</evidence>
<dbReference type="AlphaFoldDB" id="A0A1F4RGC1"/>
<sequence>MGHPAQLTTKKRGAVLLMAVFIIAIGAVLIIGFLELSLADLEIVRNHHYSTRALYIADAGIEDALYELGQSSSWNAGFTNKAFAGETYTVVVYNHHPNSTTVESTATVDGTYQKSLRVGTTIQGSNPPTIDFWKEL</sequence>
<evidence type="ECO:0000313" key="3">
    <source>
        <dbReference type="Proteomes" id="UP000176938"/>
    </source>
</evidence>
<organism evidence="2 3">
    <name type="scientific">candidate division WOR-1 bacterium RIFCSPLOWO2_02_FULL_46_20</name>
    <dbReference type="NCBI Taxonomy" id="1802567"/>
    <lineage>
        <taxon>Bacteria</taxon>
        <taxon>Bacillati</taxon>
        <taxon>Saganbacteria</taxon>
    </lineage>
</organism>
<name>A0A1F4RGC1_UNCSA</name>
<keyword evidence="1" id="KW-1133">Transmembrane helix</keyword>
<keyword evidence="1" id="KW-0472">Membrane</keyword>
<accession>A0A1F4RGC1</accession>
<feature type="transmembrane region" description="Helical" evidence="1">
    <location>
        <begin position="12"/>
        <end position="34"/>
    </location>
</feature>
<protein>
    <recommendedName>
        <fullName evidence="4">Type 4 fimbrial biogenesis protein PilX N-terminal domain-containing protein</fullName>
    </recommendedName>
</protein>
<keyword evidence="1" id="KW-0812">Transmembrane</keyword>
<evidence type="ECO:0008006" key="4">
    <source>
        <dbReference type="Google" id="ProtNLM"/>
    </source>
</evidence>
<proteinExistence type="predicted"/>
<gene>
    <name evidence="2" type="ORF">A3H38_03400</name>
</gene>
<evidence type="ECO:0000313" key="2">
    <source>
        <dbReference type="EMBL" id="OGC07235.1"/>
    </source>
</evidence>
<reference evidence="2 3" key="1">
    <citation type="journal article" date="2016" name="Nat. Commun.">
        <title>Thousands of microbial genomes shed light on interconnected biogeochemical processes in an aquifer system.</title>
        <authorList>
            <person name="Anantharaman K."/>
            <person name="Brown C.T."/>
            <person name="Hug L.A."/>
            <person name="Sharon I."/>
            <person name="Castelle C.J."/>
            <person name="Probst A.J."/>
            <person name="Thomas B.C."/>
            <person name="Singh A."/>
            <person name="Wilkins M.J."/>
            <person name="Karaoz U."/>
            <person name="Brodie E.L."/>
            <person name="Williams K.H."/>
            <person name="Hubbard S.S."/>
            <person name="Banfield J.F."/>
        </authorList>
    </citation>
    <scope>NUCLEOTIDE SEQUENCE [LARGE SCALE GENOMIC DNA]</scope>
</reference>
<dbReference type="EMBL" id="METP01000007">
    <property type="protein sequence ID" value="OGC07235.1"/>
    <property type="molecule type" value="Genomic_DNA"/>
</dbReference>